<gene>
    <name evidence="1" type="ORF">FLAPXU55_00283</name>
</gene>
<sequence length="89" mass="10017">MKNKIARFIIKQHKEKLSANETDILIKSASRSSNYAIRESKALGLTIKSISGKKLIEKHPNGEIIVLRNLQDKSISENGLKKGMILCRK</sequence>
<keyword evidence="2" id="KW-1185">Reference proteome</keyword>
<dbReference type="Proteomes" id="UP000533639">
    <property type="component" value="Unassembled WGS sequence"/>
</dbReference>
<proteinExistence type="predicted"/>
<dbReference type="RefSeq" id="WP_180856216.1">
    <property type="nucleotide sequence ID" value="NZ_CAIJDE010000017.1"/>
</dbReference>
<dbReference type="AlphaFoldDB" id="A0A9N8IYF4"/>
<dbReference type="EMBL" id="CAIJDE010000017">
    <property type="protein sequence ID" value="CAC9972607.1"/>
    <property type="molecule type" value="Genomic_DNA"/>
</dbReference>
<comment type="caution">
    <text evidence="1">The sequence shown here is derived from an EMBL/GenBank/DDBJ whole genome shotgun (WGS) entry which is preliminary data.</text>
</comment>
<evidence type="ECO:0000313" key="2">
    <source>
        <dbReference type="Proteomes" id="UP000533639"/>
    </source>
</evidence>
<reference evidence="1 2" key="1">
    <citation type="submission" date="2020-06" db="EMBL/GenBank/DDBJ databases">
        <authorList>
            <person name="Criscuolo A."/>
        </authorList>
    </citation>
    <scope>NUCLEOTIDE SEQUENCE [LARGE SCALE GENOMIC DNA]</scope>
    <source>
        <strain evidence="1">PXU-55</strain>
    </source>
</reference>
<accession>A0A9N8IYF4</accession>
<organism evidence="1 2">
    <name type="scientific">Flavobacterium panici</name>
    <dbReference type="NCBI Taxonomy" id="2654843"/>
    <lineage>
        <taxon>Bacteria</taxon>
        <taxon>Pseudomonadati</taxon>
        <taxon>Bacteroidota</taxon>
        <taxon>Flavobacteriia</taxon>
        <taxon>Flavobacteriales</taxon>
        <taxon>Flavobacteriaceae</taxon>
        <taxon>Flavobacterium</taxon>
    </lineage>
</organism>
<name>A0A9N8IYF4_9FLAO</name>
<evidence type="ECO:0000313" key="1">
    <source>
        <dbReference type="EMBL" id="CAC9972607.1"/>
    </source>
</evidence>
<protein>
    <submittedName>
        <fullName evidence="1">Uncharacterized protein</fullName>
    </submittedName>
</protein>